<proteinExistence type="predicted"/>
<sequence length="615" mass="68571">MKILLGLAALASVAYADITFNVVGYPSTANGAFGVSIGGKVTLLKTNETMFPVWSGAIPGTTSAVEYSYVELASSTSDTVVKTEPFVRKLQDPKETSTDNEFFERQTTVWDLPKVPYTYLATFPSASKAFKEKQIATIHITAPKAQMDEMNKNTQGQEEYQVDFRFINAKTIHSQRNITFKLSGKSSREHSKQAYKFKFDTTSAETGGADQSFFHRPNIKLRSMVMDPTCMREKLYIDMLNSVGVPTQQGAWVRLFVNNEPRGLYLMVDDIKKSFLKQTVHGGNGTVERGTLIQMNAYEEDNGKAFKADLVYKGPLSADYPSYAYLEGYLGKNSPSTKAEPLKEIIDFMKDLQDFNPQTTPNPVEYINSRLDLDGFLRNMALEYLAGAFDNYWFSASNYFMYKNPTLSAAGKWQWLPTDFDGTFGNGAPSSTLDSYKKWNDELNTGKADHPLVGKLILQNKEINAQFEKILQEIVQTAFKPEALLPRIQAYHKMLYLDAQWDYSLKRVSPGLDNGYTFDDFKNNLDTRTKDMSYSLNGWVTDMAALVAKELNFVIPAGLEDRVKPPPKKDNEAGNDQEDSGKKGESKGKENAAGALQVSSAAFSAAVLAVVALLI</sequence>
<reference evidence="3" key="1">
    <citation type="submission" date="2021-11" db="EMBL/GenBank/DDBJ databases">
        <authorList>
            <person name="Herlambang A."/>
            <person name="Guo Y."/>
            <person name="Takashima Y."/>
            <person name="Nishizawa T."/>
        </authorList>
    </citation>
    <scope>NUCLEOTIDE SEQUENCE</scope>
    <source>
        <strain evidence="3">E1425</strain>
    </source>
</reference>
<evidence type="ECO:0000313" key="3">
    <source>
        <dbReference type="EMBL" id="GJJ68968.1"/>
    </source>
</evidence>
<keyword evidence="3" id="KW-0167">Capsid protein</keyword>
<feature type="compositionally biased region" description="Basic and acidic residues" evidence="1">
    <location>
        <begin position="562"/>
        <end position="572"/>
    </location>
</feature>
<feature type="chain" id="PRO_5040509543" evidence="2">
    <location>
        <begin position="17"/>
        <end position="615"/>
    </location>
</feature>
<comment type="caution">
    <text evidence="3">The sequence shown here is derived from an EMBL/GenBank/DDBJ whole genome shotgun (WGS) entry which is preliminary data.</text>
</comment>
<dbReference type="PANTHER" id="PTHR40050:SF1">
    <property type="entry name" value="INNER SPORE COAT PROTEIN H"/>
    <property type="match status" value="1"/>
</dbReference>
<keyword evidence="4" id="KW-1185">Reference proteome</keyword>
<keyword evidence="3" id="KW-0946">Virion</keyword>
<dbReference type="Proteomes" id="UP000827284">
    <property type="component" value="Unassembled WGS sequence"/>
</dbReference>
<evidence type="ECO:0000256" key="2">
    <source>
        <dbReference type="SAM" id="SignalP"/>
    </source>
</evidence>
<dbReference type="InterPro" id="IPR014867">
    <property type="entry name" value="Spore_coat_CotH_CotH2/3/7"/>
</dbReference>
<evidence type="ECO:0000256" key="1">
    <source>
        <dbReference type="SAM" id="MobiDB-lite"/>
    </source>
</evidence>
<feature type="signal peptide" evidence="2">
    <location>
        <begin position="1"/>
        <end position="16"/>
    </location>
</feature>
<feature type="region of interest" description="Disordered" evidence="1">
    <location>
        <begin position="562"/>
        <end position="591"/>
    </location>
</feature>
<accession>A0A9P3H3B4</accession>
<evidence type="ECO:0000313" key="4">
    <source>
        <dbReference type="Proteomes" id="UP000827284"/>
    </source>
</evidence>
<keyword evidence="2" id="KW-0732">Signal</keyword>
<organism evidence="3 4">
    <name type="scientific">Entomortierella parvispora</name>
    <dbReference type="NCBI Taxonomy" id="205924"/>
    <lineage>
        <taxon>Eukaryota</taxon>
        <taxon>Fungi</taxon>
        <taxon>Fungi incertae sedis</taxon>
        <taxon>Mucoromycota</taxon>
        <taxon>Mortierellomycotina</taxon>
        <taxon>Mortierellomycetes</taxon>
        <taxon>Mortierellales</taxon>
        <taxon>Mortierellaceae</taxon>
        <taxon>Entomortierella</taxon>
    </lineage>
</organism>
<feature type="compositionally biased region" description="Basic and acidic residues" evidence="1">
    <location>
        <begin position="579"/>
        <end position="590"/>
    </location>
</feature>
<dbReference type="PANTHER" id="PTHR40050">
    <property type="entry name" value="INNER SPORE COAT PROTEIN H"/>
    <property type="match status" value="1"/>
</dbReference>
<dbReference type="OrthoDB" id="10267127at2759"/>
<gene>
    <name evidence="3" type="ORF">EMPS_01314</name>
</gene>
<dbReference type="Pfam" id="PF08757">
    <property type="entry name" value="CotH"/>
    <property type="match status" value="1"/>
</dbReference>
<dbReference type="EMBL" id="BQFW01000002">
    <property type="protein sequence ID" value="GJJ68968.1"/>
    <property type="molecule type" value="Genomic_DNA"/>
</dbReference>
<name>A0A9P3H3B4_9FUNG</name>
<reference evidence="3" key="2">
    <citation type="journal article" date="2022" name="Microbiol. Resour. Announc.">
        <title>Whole-Genome Sequence of Entomortierella parvispora E1425, a Mucoromycotan Fungus Associated with Burkholderiaceae-Related Endosymbiotic Bacteria.</title>
        <authorList>
            <person name="Herlambang A."/>
            <person name="Guo Y."/>
            <person name="Takashima Y."/>
            <person name="Narisawa K."/>
            <person name="Ohta H."/>
            <person name="Nishizawa T."/>
        </authorList>
    </citation>
    <scope>NUCLEOTIDE SEQUENCE</scope>
    <source>
        <strain evidence="3">E1425</strain>
    </source>
</reference>
<dbReference type="AlphaFoldDB" id="A0A9P3H3B4"/>
<protein>
    <submittedName>
        <fullName evidence="3">Spore coat protein H</fullName>
    </submittedName>
</protein>